<dbReference type="SMART" id="SM00283">
    <property type="entry name" value="MA"/>
    <property type="match status" value="1"/>
</dbReference>
<dbReference type="Pfam" id="PF12729">
    <property type="entry name" value="4HB_MCP_1"/>
    <property type="match status" value="1"/>
</dbReference>
<evidence type="ECO:0000256" key="2">
    <source>
        <dbReference type="ARBA" id="ARBA00022475"/>
    </source>
</evidence>
<reference evidence="12" key="1">
    <citation type="journal article" date="2020" name="Microbiol. Resour. Announc.">
        <title>Complete Genome Sequence of Geobacillus sp. Strain E55-1, Isolated from Mine Geyser in Japan.</title>
        <authorList>
            <person name="Miyazaki K."/>
            <person name="Hase E."/>
            <person name="Tokito N."/>
        </authorList>
    </citation>
    <scope>NUCLEOTIDE SEQUENCE [LARGE SCALE GENOMIC DNA]</scope>
    <source>
        <strain evidence="12">E55-1</strain>
    </source>
</reference>
<dbReference type="InterPro" id="IPR004089">
    <property type="entry name" value="MCPsignal_dom"/>
</dbReference>
<dbReference type="Gene3D" id="1.10.287.950">
    <property type="entry name" value="Methyl-accepting chemotaxis protein"/>
    <property type="match status" value="1"/>
</dbReference>
<feature type="transmembrane region" description="Helical" evidence="8">
    <location>
        <begin position="9"/>
        <end position="29"/>
    </location>
</feature>
<dbReference type="PROSITE" id="PS50885">
    <property type="entry name" value="HAMP"/>
    <property type="match status" value="1"/>
</dbReference>
<dbReference type="PANTHER" id="PTHR32089">
    <property type="entry name" value="METHYL-ACCEPTING CHEMOTAXIS PROTEIN MCPB"/>
    <property type="match status" value="1"/>
</dbReference>
<keyword evidence="3 8" id="KW-0472">Membrane</keyword>
<feature type="coiled-coil region" evidence="7">
    <location>
        <begin position="243"/>
        <end position="281"/>
    </location>
</feature>
<dbReference type="PROSITE" id="PS50111">
    <property type="entry name" value="CHEMOTAXIS_TRANSDUC_2"/>
    <property type="match status" value="1"/>
</dbReference>
<comment type="subcellular location">
    <subcellularLocation>
        <location evidence="1">Cell membrane</location>
    </subcellularLocation>
</comment>
<dbReference type="Pfam" id="PF00015">
    <property type="entry name" value="MCPsignal"/>
    <property type="match status" value="1"/>
</dbReference>
<dbReference type="PANTHER" id="PTHR32089:SF112">
    <property type="entry name" value="LYSOZYME-LIKE PROTEIN-RELATED"/>
    <property type="match status" value="1"/>
</dbReference>
<keyword evidence="12" id="KW-1185">Reference proteome</keyword>
<evidence type="ECO:0000256" key="3">
    <source>
        <dbReference type="ARBA" id="ARBA00023136"/>
    </source>
</evidence>
<evidence type="ECO:0000256" key="1">
    <source>
        <dbReference type="ARBA" id="ARBA00004236"/>
    </source>
</evidence>
<dbReference type="InterPro" id="IPR024478">
    <property type="entry name" value="HlyB_4HB_MCP"/>
</dbReference>
<evidence type="ECO:0000256" key="6">
    <source>
        <dbReference type="PROSITE-ProRule" id="PRU00284"/>
    </source>
</evidence>
<dbReference type="SMART" id="SM00304">
    <property type="entry name" value="HAMP"/>
    <property type="match status" value="1"/>
</dbReference>
<comment type="similarity">
    <text evidence="5">Belongs to the methyl-accepting chemotaxis (MCP) protein family.</text>
</comment>
<dbReference type="Pfam" id="PF00672">
    <property type="entry name" value="HAMP"/>
    <property type="match status" value="1"/>
</dbReference>
<feature type="domain" description="HAMP" evidence="10">
    <location>
        <begin position="205"/>
        <end position="258"/>
    </location>
</feature>
<dbReference type="CDD" id="cd06225">
    <property type="entry name" value="HAMP"/>
    <property type="match status" value="1"/>
</dbReference>
<evidence type="ECO:0000256" key="8">
    <source>
        <dbReference type="SAM" id="Phobius"/>
    </source>
</evidence>
<evidence type="ECO:0000313" key="11">
    <source>
        <dbReference type="EMBL" id="BBW96591.1"/>
    </source>
</evidence>
<feature type="transmembrane region" description="Helical" evidence="8">
    <location>
        <begin position="180"/>
        <end position="203"/>
    </location>
</feature>
<evidence type="ECO:0000313" key="12">
    <source>
        <dbReference type="Proteomes" id="UP000501421"/>
    </source>
</evidence>
<keyword evidence="7" id="KW-0175">Coiled coil</keyword>
<dbReference type="SUPFAM" id="SSF58104">
    <property type="entry name" value="Methyl-accepting chemotaxis protein (MCP) signaling domain"/>
    <property type="match status" value="1"/>
</dbReference>
<proteinExistence type="inferred from homology"/>
<feature type="domain" description="Methyl-accepting transducer" evidence="9">
    <location>
        <begin position="277"/>
        <end position="513"/>
    </location>
</feature>
<dbReference type="InterPro" id="IPR003660">
    <property type="entry name" value="HAMP_dom"/>
</dbReference>
<keyword evidence="2" id="KW-1003">Cell membrane</keyword>
<sequence>MKLTVRKKLFAGFGLVYVLIALLVGFAYYENSVLDRTYTDVIEKRVPKLVNTKELEVLVRREVGSMRGYLLTGDATSKENFEKAHKAYKQTSEKLAASSTQEATKQRLAELDLLEQQFYELGQKTFELKDQNKTEQYTALIVTTGRDLTTQFEQKIDQLAALHEREMKQANRDASASAAAVLHLVLIVGVLTIAMGAAVSYYISRSLSRPLLALTDAAKRIAAGDLREANISVRNRDEIGQLAAAFEQMANNLRQVIQQVAQNAEQVAAASEQLAASAEQTSKATEQIAMTVQSVASGVDQQMQSVEETSSVINAMSEQIGKVSARAQNVVAIAADTSKRAADGGETIDAGVAQMDTVNRTVEQLAEVVKGLGHRSEQIGSIIEAIRTIAAQTNLLALNAAIEAARAGEHGRGFAVVADEVRKLAEQSAASAQQIAELIAAIQEETAHAVASMESVVNEVASGTNVIRTSGETFAQIRAAVDEVAAQIRDVSTAVGEMAASSEQIVRSVRLVADVAESTSASAQEVSAATEEQLASMEEISASSAALARMADDLQAIVRKFSL</sequence>
<accession>A0A679FXZ2</accession>
<dbReference type="GO" id="GO:0005886">
    <property type="term" value="C:plasma membrane"/>
    <property type="evidence" value="ECO:0007669"/>
    <property type="project" value="UniProtKB-SubCell"/>
</dbReference>
<dbReference type="CDD" id="cd11386">
    <property type="entry name" value="MCP_signal"/>
    <property type="match status" value="1"/>
</dbReference>
<name>A0A679FXZ2_9BACL</name>
<dbReference type="AlphaFoldDB" id="A0A679FXZ2"/>
<protein>
    <recommendedName>
        <fullName evidence="13">Chemotaxis protein</fullName>
    </recommendedName>
</protein>
<keyword evidence="8" id="KW-1133">Transmembrane helix</keyword>
<dbReference type="Proteomes" id="UP000501421">
    <property type="component" value="Chromosome"/>
</dbReference>
<keyword evidence="8" id="KW-0812">Transmembrane</keyword>
<evidence type="ECO:0008006" key="13">
    <source>
        <dbReference type="Google" id="ProtNLM"/>
    </source>
</evidence>
<evidence type="ECO:0000256" key="4">
    <source>
        <dbReference type="ARBA" id="ARBA00023224"/>
    </source>
</evidence>
<dbReference type="Gene3D" id="6.10.340.10">
    <property type="match status" value="1"/>
</dbReference>
<evidence type="ECO:0000259" key="10">
    <source>
        <dbReference type="PROSITE" id="PS50885"/>
    </source>
</evidence>
<organism evidence="11 12">
    <name type="scientific">Geobacillus subterraneus</name>
    <dbReference type="NCBI Taxonomy" id="129338"/>
    <lineage>
        <taxon>Bacteria</taxon>
        <taxon>Bacillati</taxon>
        <taxon>Bacillota</taxon>
        <taxon>Bacilli</taxon>
        <taxon>Bacillales</taxon>
        <taxon>Anoxybacillaceae</taxon>
        <taxon>Geobacillus</taxon>
    </lineage>
</organism>
<evidence type="ECO:0000259" key="9">
    <source>
        <dbReference type="PROSITE" id="PS50111"/>
    </source>
</evidence>
<keyword evidence="4 6" id="KW-0807">Transducer</keyword>
<evidence type="ECO:0000256" key="5">
    <source>
        <dbReference type="ARBA" id="ARBA00029447"/>
    </source>
</evidence>
<evidence type="ECO:0000256" key="7">
    <source>
        <dbReference type="SAM" id="Coils"/>
    </source>
</evidence>
<gene>
    <name evidence="11" type="ORF">GsuE55_14240</name>
</gene>
<dbReference type="EMBL" id="AP022557">
    <property type="protein sequence ID" value="BBW96591.1"/>
    <property type="molecule type" value="Genomic_DNA"/>
</dbReference>
<dbReference type="GO" id="GO:0007165">
    <property type="term" value="P:signal transduction"/>
    <property type="evidence" value="ECO:0007669"/>
    <property type="project" value="UniProtKB-KW"/>
</dbReference>